<sequence length="103" mass="11491">MNVSDIRRASEFWSRALGYVPRNGHDAVLMPSSGDGPLLWLDEEDRTHIELWAVDAEEQRAEVERLVSLGAKRVDWSYPDGANFVVLADTEGNLFCVINAEGS</sequence>
<dbReference type="SUPFAM" id="SSF54593">
    <property type="entry name" value="Glyoxalase/Bleomycin resistance protein/Dihydroxybiphenyl dioxygenase"/>
    <property type="match status" value="1"/>
</dbReference>
<evidence type="ECO:0000313" key="3">
    <source>
        <dbReference type="Proteomes" id="UP000603227"/>
    </source>
</evidence>
<protein>
    <recommendedName>
        <fullName evidence="1">Glyoxalase-like domain-containing protein</fullName>
    </recommendedName>
</protein>
<keyword evidence="3" id="KW-1185">Reference proteome</keyword>
<dbReference type="InterPro" id="IPR029068">
    <property type="entry name" value="Glyas_Bleomycin-R_OHBP_Dase"/>
</dbReference>
<dbReference type="Pfam" id="PF18029">
    <property type="entry name" value="Glyoxalase_6"/>
    <property type="match status" value="1"/>
</dbReference>
<evidence type="ECO:0000259" key="1">
    <source>
        <dbReference type="Pfam" id="PF18029"/>
    </source>
</evidence>
<dbReference type="PANTHER" id="PTHR35908">
    <property type="entry name" value="HYPOTHETICAL FUSION PROTEIN"/>
    <property type="match status" value="1"/>
</dbReference>
<dbReference type="CDD" id="cd06587">
    <property type="entry name" value="VOC"/>
    <property type="match status" value="1"/>
</dbReference>
<reference evidence="2" key="1">
    <citation type="journal article" date="2014" name="Int. J. Syst. Evol. Microbiol.">
        <title>Complete genome sequence of Corynebacterium casei LMG S-19264T (=DSM 44701T), isolated from a smear-ripened cheese.</title>
        <authorList>
            <consortium name="US DOE Joint Genome Institute (JGI-PGF)"/>
            <person name="Walter F."/>
            <person name="Albersmeier A."/>
            <person name="Kalinowski J."/>
            <person name="Ruckert C."/>
        </authorList>
    </citation>
    <scope>NUCLEOTIDE SEQUENCE</scope>
    <source>
        <strain evidence="2">CGMCC 4.7403</strain>
    </source>
</reference>
<organism evidence="2 3">
    <name type="scientific">Streptomyces capitiformicae</name>
    <dbReference type="NCBI Taxonomy" id="2014920"/>
    <lineage>
        <taxon>Bacteria</taxon>
        <taxon>Bacillati</taxon>
        <taxon>Actinomycetota</taxon>
        <taxon>Actinomycetes</taxon>
        <taxon>Kitasatosporales</taxon>
        <taxon>Streptomycetaceae</taxon>
        <taxon>Streptomyces</taxon>
    </lineage>
</organism>
<gene>
    <name evidence="2" type="ORF">GCM10017771_84310</name>
</gene>
<dbReference type="EMBL" id="BNAT01000051">
    <property type="protein sequence ID" value="GHE61031.1"/>
    <property type="molecule type" value="Genomic_DNA"/>
</dbReference>
<proteinExistence type="predicted"/>
<reference evidence="2" key="2">
    <citation type="submission" date="2020-09" db="EMBL/GenBank/DDBJ databases">
        <authorList>
            <person name="Sun Q."/>
            <person name="Zhou Y."/>
        </authorList>
    </citation>
    <scope>NUCLEOTIDE SEQUENCE</scope>
    <source>
        <strain evidence="2">CGMCC 4.7403</strain>
    </source>
</reference>
<accession>A0A918ZNT3</accession>
<comment type="caution">
    <text evidence="2">The sequence shown here is derived from an EMBL/GenBank/DDBJ whole genome shotgun (WGS) entry which is preliminary data.</text>
</comment>
<dbReference type="Gene3D" id="3.10.180.10">
    <property type="entry name" value="2,3-Dihydroxybiphenyl 1,2-Dioxygenase, domain 1"/>
    <property type="match status" value="1"/>
</dbReference>
<dbReference type="AlphaFoldDB" id="A0A918ZNT3"/>
<name>A0A918ZNT3_9ACTN</name>
<dbReference type="InterPro" id="IPR041581">
    <property type="entry name" value="Glyoxalase_6"/>
</dbReference>
<feature type="domain" description="Glyoxalase-like" evidence="1">
    <location>
        <begin position="2"/>
        <end position="98"/>
    </location>
</feature>
<evidence type="ECO:0000313" key="2">
    <source>
        <dbReference type="EMBL" id="GHE61031.1"/>
    </source>
</evidence>
<dbReference type="Proteomes" id="UP000603227">
    <property type="component" value="Unassembled WGS sequence"/>
</dbReference>
<dbReference type="PANTHER" id="PTHR35908:SF1">
    <property type="entry name" value="CONSERVED PROTEIN"/>
    <property type="match status" value="1"/>
</dbReference>